<comment type="caution">
    <text evidence="4">The sequence shown here is derived from an EMBL/GenBank/DDBJ whole genome shotgun (WGS) entry which is preliminary data.</text>
</comment>
<dbReference type="Pfam" id="PF00072">
    <property type="entry name" value="Response_reg"/>
    <property type="match status" value="1"/>
</dbReference>
<name>A0A4S3MD00_9RHOB</name>
<keyword evidence="1 2" id="KW-0597">Phosphoprotein</keyword>
<sequence length="126" mass="13588">MPELPKILHVEDDADIREIARLALNVIGGLEVVQCESGTEAIASAPEIAPDLFLLDMSMPDMDGIETLNALRALPGMADIPAIFMTARAQSSEHSALLKQGGDAVIVKPFDAMTLADRIKDFWASR</sequence>
<evidence type="ECO:0000256" key="1">
    <source>
        <dbReference type="ARBA" id="ARBA00022553"/>
    </source>
</evidence>
<proteinExistence type="predicted"/>
<dbReference type="EMBL" id="SSMD01000001">
    <property type="protein sequence ID" value="THD76560.1"/>
    <property type="molecule type" value="Genomic_DNA"/>
</dbReference>
<dbReference type="Proteomes" id="UP000306113">
    <property type="component" value="Unassembled WGS sequence"/>
</dbReference>
<dbReference type="GO" id="GO:0000160">
    <property type="term" value="P:phosphorelay signal transduction system"/>
    <property type="evidence" value="ECO:0007669"/>
    <property type="project" value="InterPro"/>
</dbReference>
<evidence type="ECO:0000259" key="3">
    <source>
        <dbReference type="PROSITE" id="PS50110"/>
    </source>
</evidence>
<accession>A0A4S3MD00</accession>
<dbReference type="Gene3D" id="3.40.50.2300">
    <property type="match status" value="1"/>
</dbReference>
<dbReference type="PANTHER" id="PTHR44591:SF3">
    <property type="entry name" value="RESPONSE REGULATORY DOMAIN-CONTAINING PROTEIN"/>
    <property type="match status" value="1"/>
</dbReference>
<evidence type="ECO:0000313" key="5">
    <source>
        <dbReference type="Proteomes" id="UP000306113"/>
    </source>
</evidence>
<dbReference type="PROSITE" id="PS50110">
    <property type="entry name" value="RESPONSE_REGULATORY"/>
    <property type="match status" value="1"/>
</dbReference>
<evidence type="ECO:0000256" key="2">
    <source>
        <dbReference type="PROSITE-ProRule" id="PRU00169"/>
    </source>
</evidence>
<feature type="modified residue" description="4-aspartylphosphate" evidence="2">
    <location>
        <position position="56"/>
    </location>
</feature>
<reference evidence="4 5" key="1">
    <citation type="submission" date="2019-04" db="EMBL/GenBank/DDBJ databases">
        <title>Draft genome sequence of Youngimonas vesicularis.</title>
        <authorList>
            <person name="Hameed A."/>
        </authorList>
    </citation>
    <scope>NUCLEOTIDE SEQUENCE [LARGE SCALE GENOMIC DNA]</scope>
    <source>
        <strain evidence="4 5">CC-AMW-E</strain>
    </source>
</reference>
<dbReference type="InterPro" id="IPR011006">
    <property type="entry name" value="CheY-like_superfamily"/>
</dbReference>
<dbReference type="RefSeq" id="WP_136337503.1">
    <property type="nucleotide sequence ID" value="NZ_SSMD01000001.1"/>
</dbReference>
<feature type="domain" description="Response regulatory" evidence="3">
    <location>
        <begin position="6"/>
        <end position="123"/>
    </location>
</feature>
<dbReference type="OrthoDB" id="9800897at2"/>
<dbReference type="AlphaFoldDB" id="A0A4S3MD00"/>
<organism evidence="4 5">
    <name type="scientific">Thalassobius vesicularis</name>
    <dbReference type="NCBI Taxonomy" id="1294297"/>
    <lineage>
        <taxon>Bacteria</taxon>
        <taxon>Pseudomonadati</taxon>
        <taxon>Pseudomonadota</taxon>
        <taxon>Alphaproteobacteria</taxon>
        <taxon>Rhodobacterales</taxon>
        <taxon>Roseobacteraceae</taxon>
        <taxon>Thalassovita</taxon>
    </lineage>
</organism>
<evidence type="ECO:0000313" key="4">
    <source>
        <dbReference type="EMBL" id="THD76560.1"/>
    </source>
</evidence>
<gene>
    <name evidence="4" type="ORF">E7681_01575</name>
</gene>
<dbReference type="SMART" id="SM00448">
    <property type="entry name" value="REC"/>
    <property type="match status" value="1"/>
</dbReference>
<protein>
    <submittedName>
        <fullName evidence="4">Response regulator</fullName>
    </submittedName>
</protein>
<dbReference type="PANTHER" id="PTHR44591">
    <property type="entry name" value="STRESS RESPONSE REGULATOR PROTEIN 1"/>
    <property type="match status" value="1"/>
</dbReference>
<dbReference type="SUPFAM" id="SSF52172">
    <property type="entry name" value="CheY-like"/>
    <property type="match status" value="1"/>
</dbReference>
<dbReference type="InterPro" id="IPR050595">
    <property type="entry name" value="Bact_response_regulator"/>
</dbReference>
<keyword evidence="5" id="KW-1185">Reference proteome</keyword>
<dbReference type="InterPro" id="IPR001789">
    <property type="entry name" value="Sig_transdc_resp-reg_receiver"/>
</dbReference>